<sequence>MAILLAAAYMGGKPSPHDWAMATSPKTATSPSPAHKGGDDDVALAKGGDLAPPRHYGGDIALGRRLDPGLCFP</sequence>
<accession>A0AAW2W1S8</accession>
<dbReference type="EMBL" id="JACGWN010000009">
    <property type="protein sequence ID" value="KAL0434096.1"/>
    <property type="molecule type" value="Genomic_DNA"/>
</dbReference>
<evidence type="ECO:0000313" key="2">
    <source>
        <dbReference type="EMBL" id="KAL0434096.1"/>
    </source>
</evidence>
<protein>
    <submittedName>
        <fullName evidence="2">Uncharacterized protein</fullName>
    </submittedName>
</protein>
<name>A0AAW2W1S8_9LAMI</name>
<dbReference type="AlphaFoldDB" id="A0AAW2W1S8"/>
<reference evidence="2" key="2">
    <citation type="journal article" date="2024" name="Plant">
        <title>Genomic evolution and insights into agronomic trait innovations of Sesamum species.</title>
        <authorList>
            <person name="Miao H."/>
            <person name="Wang L."/>
            <person name="Qu L."/>
            <person name="Liu H."/>
            <person name="Sun Y."/>
            <person name="Le M."/>
            <person name="Wang Q."/>
            <person name="Wei S."/>
            <person name="Zheng Y."/>
            <person name="Lin W."/>
            <person name="Duan Y."/>
            <person name="Cao H."/>
            <person name="Xiong S."/>
            <person name="Wang X."/>
            <person name="Wei L."/>
            <person name="Li C."/>
            <person name="Ma Q."/>
            <person name="Ju M."/>
            <person name="Zhao R."/>
            <person name="Li G."/>
            <person name="Mu C."/>
            <person name="Tian Q."/>
            <person name="Mei H."/>
            <person name="Zhang T."/>
            <person name="Gao T."/>
            <person name="Zhang H."/>
        </authorList>
    </citation>
    <scope>NUCLEOTIDE SEQUENCE</scope>
    <source>
        <strain evidence="2">KEN1</strain>
    </source>
</reference>
<organism evidence="2">
    <name type="scientific">Sesamum latifolium</name>
    <dbReference type="NCBI Taxonomy" id="2727402"/>
    <lineage>
        <taxon>Eukaryota</taxon>
        <taxon>Viridiplantae</taxon>
        <taxon>Streptophyta</taxon>
        <taxon>Embryophyta</taxon>
        <taxon>Tracheophyta</taxon>
        <taxon>Spermatophyta</taxon>
        <taxon>Magnoliopsida</taxon>
        <taxon>eudicotyledons</taxon>
        <taxon>Gunneridae</taxon>
        <taxon>Pentapetalae</taxon>
        <taxon>asterids</taxon>
        <taxon>lamiids</taxon>
        <taxon>Lamiales</taxon>
        <taxon>Pedaliaceae</taxon>
        <taxon>Sesamum</taxon>
    </lineage>
</organism>
<evidence type="ECO:0000256" key="1">
    <source>
        <dbReference type="SAM" id="MobiDB-lite"/>
    </source>
</evidence>
<feature type="region of interest" description="Disordered" evidence="1">
    <location>
        <begin position="16"/>
        <end position="50"/>
    </location>
</feature>
<reference evidence="2" key="1">
    <citation type="submission" date="2020-06" db="EMBL/GenBank/DDBJ databases">
        <authorList>
            <person name="Li T."/>
            <person name="Hu X."/>
            <person name="Zhang T."/>
            <person name="Song X."/>
            <person name="Zhang H."/>
            <person name="Dai N."/>
            <person name="Sheng W."/>
            <person name="Hou X."/>
            <person name="Wei L."/>
        </authorList>
    </citation>
    <scope>NUCLEOTIDE SEQUENCE</scope>
    <source>
        <strain evidence="2">KEN1</strain>
        <tissue evidence="2">Leaf</tissue>
    </source>
</reference>
<comment type="caution">
    <text evidence="2">The sequence shown here is derived from an EMBL/GenBank/DDBJ whole genome shotgun (WGS) entry which is preliminary data.</text>
</comment>
<proteinExistence type="predicted"/>
<gene>
    <name evidence="2" type="ORF">Slati_2743900</name>
</gene>